<organism evidence="1 2">
    <name type="scientific">Rhabditophanes sp. KR3021</name>
    <dbReference type="NCBI Taxonomy" id="114890"/>
    <lineage>
        <taxon>Eukaryota</taxon>
        <taxon>Metazoa</taxon>
        <taxon>Ecdysozoa</taxon>
        <taxon>Nematoda</taxon>
        <taxon>Chromadorea</taxon>
        <taxon>Rhabditida</taxon>
        <taxon>Tylenchina</taxon>
        <taxon>Panagrolaimomorpha</taxon>
        <taxon>Strongyloidoidea</taxon>
        <taxon>Alloionematidae</taxon>
        <taxon>Rhabditophanes</taxon>
    </lineage>
</organism>
<dbReference type="Proteomes" id="UP000095286">
    <property type="component" value="Unplaced"/>
</dbReference>
<dbReference type="WBParaSite" id="RSKR_0000986400.1">
    <property type="protein sequence ID" value="RSKR_0000986400.1"/>
    <property type="gene ID" value="RSKR_0000986400"/>
</dbReference>
<evidence type="ECO:0000313" key="2">
    <source>
        <dbReference type="WBParaSite" id="RSKR_0000986400.1"/>
    </source>
</evidence>
<sequence>MATSAYLGIGMQPLNKASDSNVSNKNIPTLNSSTYCGGAAAGFGFSNNTSVYIPLANEVSRNNNDDGHFMPSVPVPAVISGNIMGTPEHIVTKVVKQPAVVAQTEQVKNKVIEKEVSIPVSEIKKDNSKNKSLVGDPSIVKSATDVSNVRSANEKQNFVVKSATKSDDKPVNIGRDLIIGGPLNKEFNEDAGKGNKKTGDLHNISKLVKPLIMDNKSLNDGKNNPPMLSGRSAVVKKNEALKRAGKPEPGGNSDKVGDFLFQDNHYTLVGELPEDPNDPSQPQSGKTPTVQLAKKTATSLSGDNIPSINAKTAMQVVPPVVTSKAASASKRNPSIKKKNEAKTLTLGIATPGGKSVALKKTLPKIGKKKMKKKKSNDDEEINMVINVVVEDSE</sequence>
<name>A0AC35UBS3_9BILA</name>
<protein>
    <submittedName>
        <fullName evidence="2">Uncharacterized protein</fullName>
    </submittedName>
</protein>
<accession>A0AC35UBS3</accession>
<reference evidence="2" key="1">
    <citation type="submission" date="2016-11" db="UniProtKB">
        <authorList>
            <consortium name="WormBaseParasite"/>
        </authorList>
    </citation>
    <scope>IDENTIFICATION</scope>
    <source>
        <strain evidence="2">KR3021</strain>
    </source>
</reference>
<evidence type="ECO:0000313" key="1">
    <source>
        <dbReference type="Proteomes" id="UP000095286"/>
    </source>
</evidence>
<proteinExistence type="predicted"/>